<dbReference type="GO" id="GO:0004479">
    <property type="term" value="F:methionyl-tRNA formyltransferase activity"/>
    <property type="evidence" value="ECO:0007669"/>
    <property type="project" value="TreeGrafter"/>
</dbReference>
<dbReference type="EMBL" id="SORO01000001">
    <property type="protein sequence ID" value="TDY71179.1"/>
    <property type="molecule type" value="Genomic_DNA"/>
</dbReference>
<organism evidence="2 3">
    <name type="scientific">Leptospira meyeri</name>
    <dbReference type="NCBI Taxonomy" id="29508"/>
    <lineage>
        <taxon>Bacteria</taxon>
        <taxon>Pseudomonadati</taxon>
        <taxon>Spirochaetota</taxon>
        <taxon>Spirochaetia</taxon>
        <taxon>Leptospirales</taxon>
        <taxon>Leptospiraceae</taxon>
        <taxon>Leptospira</taxon>
    </lineage>
</organism>
<evidence type="ECO:0000259" key="1">
    <source>
        <dbReference type="Pfam" id="PF00551"/>
    </source>
</evidence>
<dbReference type="PANTHER" id="PTHR11138:SF5">
    <property type="entry name" value="METHIONYL-TRNA FORMYLTRANSFERASE, MITOCHONDRIAL"/>
    <property type="match status" value="1"/>
</dbReference>
<dbReference type="PANTHER" id="PTHR11138">
    <property type="entry name" value="METHIONYL-TRNA FORMYLTRANSFERASE"/>
    <property type="match status" value="1"/>
</dbReference>
<accession>A0A4R8MPD2</accession>
<dbReference type="AlphaFoldDB" id="A0A4R8MPD2"/>
<dbReference type="Pfam" id="PF00551">
    <property type="entry name" value="Formyl_trans_N"/>
    <property type="match status" value="1"/>
</dbReference>
<evidence type="ECO:0000313" key="2">
    <source>
        <dbReference type="EMBL" id="TDY71179.1"/>
    </source>
</evidence>
<name>A0A4R8MPD2_LEPME</name>
<dbReference type="GO" id="GO:0005829">
    <property type="term" value="C:cytosol"/>
    <property type="evidence" value="ECO:0007669"/>
    <property type="project" value="TreeGrafter"/>
</dbReference>
<sequence>MIISIVSDESSWINSRIGKFISDIEARNHIVKLFHNHEDLSKGDVCFIVSYSKIIPKSFLQFHSNNIVVHESELPKGKGWSPMTWQIVEGKSSIPFTLFEASSEGVDAGVVYIRDSLFLSGSELVDEWRDKQADKTFEMCLRFLEHYRYYLEHFETQSGEDSFYKKRTPVDSELNINSSILDQFNLLRVVDNEKYPAYFVKDGKKYIIKIFNG</sequence>
<protein>
    <submittedName>
        <fullName evidence="2">Methionyl-tRNA formyltransferase</fullName>
    </submittedName>
</protein>
<dbReference type="InterPro" id="IPR002376">
    <property type="entry name" value="Formyl_transf_N"/>
</dbReference>
<dbReference type="STRING" id="1193051.LEP1GSC017_3834"/>
<dbReference type="Proteomes" id="UP000294684">
    <property type="component" value="Unassembled WGS sequence"/>
</dbReference>
<dbReference type="SUPFAM" id="SSF53328">
    <property type="entry name" value="Formyltransferase"/>
    <property type="match status" value="1"/>
</dbReference>
<dbReference type="InterPro" id="IPR036477">
    <property type="entry name" value="Formyl_transf_N_sf"/>
</dbReference>
<keyword evidence="2" id="KW-0808">Transferase</keyword>
<reference evidence="2 3" key="1">
    <citation type="submission" date="2019-03" db="EMBL/GenBank/DDBJ databases">
        <title>Genomic Encyclopedia of Archaeal and Bacterial Type Strains, Phase II (KMG-II): from individual species to whole genera.</title>
        <authorList>
            <person name="Goeker M."/>
        </authorList>
    </citation>
    <scope>NUCLEOTIDE SEQUENCE [LARGE SCALE GENOMIC DNA]</scope>
    <source>
        <strain evidence="2 3">DSM 21537</strain>
    </source>
</reference>
<comment type="caution">
    <text evidence="2">The sequence shown here is derived from an EMBL/GenBank/DDBJ whole genome shotgun (WGS) entry which is preliminary data.</text>
</comment>
<keyword evidence="3" id="KW-1185">Reference proteome</keyword>
<feature type="domain" description="Formyl transferase N-terminal" evidence="1">
    <location>
        <begin position="41"/>
        <end position="119"/>
    </location>
</feature>
<evidence type="ECO:0000313" key="3">
    <source>
        <dbReference type="Proteomes" id="UP000294684"/>
    </source>
</evidence>
<proteinExistence type="predicted"/>
<gene>
    <name evidence="2" type="ORF">CLV96_0134</name>
</gene>
<dbReference type="Gene3D" id="3.40.50.12230">
    <property type="match status" value="1"/>
</dbReference>